<keyword evidence="5 6" id="KW-0472">Membrane</keyword>
<evidence type="ECO:0000256" key="2">
    <source>
        <dbReference type="ARBA" id="ARBA00022475"/>
    </source>
</evidence>
<dbReference type="AlphaFoldDB" id="A0A8J6T5S8"/>
<evidence type="ECO:0000256" key="5">
    <source>
        <dbReference type="ARBA" id="ARBA00023136"/>
    </source>
</evidence>
<feature type="transmembrane region" description="Helical" evidence="6">
    <location>
        <begin position="219"/>
        <end position="242"/>
    </location>
</feature>
<feature type="transmembrane region" description="Helical" evidence="6">
    <location>
        <begin position="111"/>
        <end position="130"/>
    </location>
</feature>
<comment type="caution">
    <text evidence="7">The sequence shown here is derived from an EMBL/GenBank/DDBJ whole genome shotgun (WGS) entry which is preliminary data.</text>
</comment>
<gene>
    <name evidence="7" type="ORF">H8E19_05125</name>
</gene>
<dbReference type="PANTHER" id="PTHR42770">
    <property type="entry name" value="AMINO ACID TRANSPORTER-RELATED"/>
    <property type="match status" value="1"/>
</dbReference>
<dbReference type="InterPro" id="IPR050367">
    <property type="entry name" value="APC_superfamily"/>
</dbReference>
<feature type="transmembrane region" description="Helical" evidence="6">
    <location>
        <begin position="354"/>
        <end position="373"/>
    </location>
</feature>
<dbReference type="GO" id="GO:0005886">
    <property type="term" value="C:plasma membrane"/>
    <property type="evidence" value="ECO:0007669"/>
    <property type="project" value="UniProtKB-SubCell"/>
</dbReference>
<dbReference type="PANTHER" id="PTHR42770:SF11">
    <property type="entry name" value="INNER MEMBRANE TRANSPORT PROTEIN YBAT"/>
    <property type="match status" value="1"/>
</dbReference>
<feature type="transmembrane region" description="Helical" evidence="6">
    <location>
        <begin position="273"/>
        <end position="290"/>
    </location>
</feature>
<keyword evidence="4 6" id="KW-1133">Transmembrane helix</keyword>
<protein>
    <submittedName>
        <fullName evidence="7">Amino acid permease</fullName>
    </submittedName>
</protein>
<dbReference type="InterPro" id="IPR002293">
    <property type="entry name" value="AA/rel_permease1"/>
</dbReference>
<organism evidence="7 8">
    <name type="scientific">Candidatus Desulfacyla euxinica</name>
    <dbReference type="NCBI Taxonomy" id="2841693"/>
    <lineage>
        <taxon>Bacteria</taxon>
        <taxon>Deltaproteobacteria</taxon>
        <taxon>Candidatus Desulfacyla</taxon>
    </lineage>
</organism>
<evidence type="ECO:0000256" key="1">
    <source>
        <dbReference type="ARBA" id="ARBA00004651"/>
    </source>
</evidence>
<feature type="transmembrane region" description="Helical" evidence="6">
    <location>
        <begin position="296"/>
        <end position="314"/>
    </location>
</feature>
<feature type="transmembrane region" description="Helical" evidence="6">
    <location>
        <begin position="40"/>
        <end position="63"/>
    </location>
</feature>
<name>A0A8J6T5S8_9DELT</name>
<evidence type="ECO:0000256" key="3">
    <source>
        <dbReference type="ARBA" id="ARBA00022692"/>
    </source>
</evidence>
<feature type="non-terminal residue" evidence="7">
    <location>
        <position position="1"/>
    </location>
</feature>
<keyword evidence="2" id="KW-1003">Cell membrane</keyword>
<accession>A0A8J6T5S8</accession>
<keyword evidence="3 6" id="KW-0812">Transmembrane</keyword>
<evidence type="ECO:0000256" key="6">
    <source>
        <dbReference type="SAM" id="Phobius"/>
    </source>
</evidence>
<reference evidence="7 8" key="1">
    <citation type="submission" date="2020-08" db="EMBL/GenBank/DDBJ databases">
        <title>Bridging the membrane lipid divide: bacteria of the FCB group superphylum have the potential to synthesize archaeal ether lipids.</title>
        <authorList>
            <person name="Villanueva L."/>
            <person name="Von Meijenfeldt F.A.B."/>
            <person name="Westbye A.B."/>
            <person name="Yadav S."/>
            <person name="Hopmans E.C."/>
            <person name="Dutilh B.E."/>
            <person name="Sinninghe Damste J.S."/>
        </authorList>
    </citation>
    <scope>NUCLEOTIDE SEQUENCE [LARGE SCALE GENOMIC DNA]</scope>
    <source>
        <strain evidence="7">NIOZ-UU27</strain>
    </source>
</reference>
<proteinExistence type="predicted"/>
<dbReference type="EMBL" id="JACNJD010000159">
    <property type="protein sequence ID" value="MBC8176766.1"/>
    <property type="molecule type" value="Genomic_DNA"/>
</dbReference>
<feature type="transmembrane region" description="Helical" evidence="6">
    <location>
        <begin position="326"/>
        <end position="348"/>
    </location>
</feature>
<dbReference type="Pfam" id="PF13520">
    <property type="entry name" value="AA_permease_2"/>
    <property type="match status" value="1"/>
</dbReference>
<feature type="transmembrane region" description="Helical" evidence="6">
    <location>
        <begin position="142"/>
        <end position="163"/>
    </location>
</feature>
<sequence length="380" mass="41318">GVVALVTCYSYVKLSISYPSEGGTVAFLIKAFGKGFPAGGLNALLCLSYVIIIAIYAYAFAAYGVTFFPAETQFIWKHVLITAIVVILTLLNAFSPSLVLKSENIINAIKLSILLVFIIVGLSGGIVWNRLAVSNWVPALDIIASGMVIFISFEGFELIANASRDVKKPRRNLPIAYYASVLLAMVLYLLIAIVALGHLSFEAIEGARDYSLAASAKTFMGQPGFILIAIGALLATGSAINADLYGSSRIMSLISQEGQLPEIFQRQFWHRRIGGLITISVIALLAANFLELHAIAVIGSAGFLLVFAAVNIANIKLSRQTNSRPWISALGALLCFSALITMLFRIYTQPEHRYEVWLIALVVILSFGFEVIYRRVAKNK</sequence>
<evidence type="ECO:0000313" key="7">
    <source>
        <dbReference type="EMBL" id="MBC8176766.1"/>
    </source>
</evidence>
<dbReference type="Proteomes" id="UP000650524">
    <property type="component" value="Unassembled WGS sequence"/>
</dbReference>
<evidence type="ECO:0000256" key="4">
    <source>
        <dbReference type="ARBA" id="ARBA00022989"/>
    </source>
</evidence>
<dbReference type="GO" id="GO:0022857">
    <property type="term" value="F:transmembrane transporter activity"/>
    <property type="evidence" value="ECO:0007669"/>
    <property type="project" value="InterPro"/>
</dbReference>
<feature type="transmembrane region" description="Helical" evidence="6">
    <location>
        <begin position="75"/>
        <end position="99"/>
    </location>
</feature>
<comment type="subcellular location">
    <subcellularLocation>
        <location evidence="1">Cell membrane</location>
        <topology evidence="1">Multi-pass membrane protein</topology>
    </subcellularLocation>
</comment>
<feature type="transmembrane region" description="Helical" evidence="6">
    <location>
        <begin position="175"/>
        <end position="199"/>
    </location>
</feature>
<evidence type="ECO:0000313" key="8">
    <source>
        <dbReference type="Proteomes" id="UP000650524"/>
    </source>
</evidence>
<dbReference type="Gene3D" id="1.20.1740.10">
    <property type="entry name" value="Amino acid/polyamine transporter I"/>
    <property type="match status" value="1"/>
</dbReference>
<dbReference type="PIRSF" id="PIRSF006060">
    <property type="entry name" value="AA_transporter"/>
    <property type="match status" value="1"/>
</dbReference>